<evidence type="ECO:0000256" key="4">
    <source>
        <dbReference type="ARBA" id="ARBA00023088"/>
    </source>
</evidence>
<evidence type="ECO:0000256" key="1">
    <source>
        <dbReference type="ARBA" id="ARBA00022512"/>
    </source>
</evidence>
<dbReference type="AlphaFoldDB" id="A0A0A0DGZ7"/>
<dbReference type="InterPro" id="IPR019931">
    <property type="entry name" value="LPXTG_anchor"/>
</dbReference>
<reference evidence="8 9" key="1">
    <citation type="submission" date="2014-06" db="EMBL/GenBank/DDBJ databases">
        <authorList>
            <person name="Teng J.L."/>
            <person name="Huang Y."/>
            <person name="Tse H."/>
            <person name="Lau S.K."/>
            <person name="Woo P.C."/>
        </authorList>
    </citation>
    <scope>NUCLEOTIDE SEQUENCE [LARGE SCALE GENOMIC DNA]</scope>
    <source>
        <strain evidence="8 9">HKU4</strain>
    </source>
</reference>
<gene>
    <name evidence="8" type="ORF">SSIN_0883</name>
</gene>
<keyword evidence="9" id="KW-1185">Reference proteome</keyword>
<feature type="compositionally biased region" description="Basic and acidic residues" evidence="5">
    <location>
        <begin position="121"/>
        <end position="130"/>
    </location>
</feature>
<dbReference type="EMBL" id="JPEN01000057">
    <property type="protein sequence ID" value="KGM37320.1"/>
    <property type="molecule type" value="Genomic_DNA"/>
</dbReference>
<dbReference type="Proteomes" id="UP000030019">
    <property type="component" value="Unassembled WGS sequence"/>
</dbReference>
<feature type="domain" description="Gram-positive cocci surface proteins LPxTG" evidence="7">
    <location>
        <begin position="663"/>
        <end position="695"/>
    </location>
</feature>
<keyword evidence="6" id="KW-0812">Transmembrane</keyword>
<feature type="compositionally biased region" description="Polar residues" evidence="5">
    <location>
        <begin position="608"/>
        <end position="622"/>
    </location>
</feature>
<dbReference type="PROSITE" id="PS50847">
    <property type="entry name" value="GRAM_POS_ANCHORING"/>
    <property type="match status" value="1"/>
</dbReference>
<feature type="region of interest" description="Disordered" evidence="5">
    <location>
        <begin position="588"/>
        <end position="622"/>
    </location>
</feature>
<keyword evidence="4" id="KW-0572">Peptidoglycan-anchor</keyword>
<dbReference type="RefSeq" id="WP_037616200.1">
    <property type="nucleotide sequence ID" value="NZ_JPEN01000057.1"/>
</dbReference>
<evidence type="ECO:0000259" key="7">
    <source>
        <dbReference type="PROSITE" id="PS50847"/>
    </source>
</evidence>
<evidence type="ECO:0000256" key="6">
    <source>
        <dbReference type="SAM" id="Phobius"/>
    </source>
</evidence>
<feature type="region of interest" description="Disordered" evidence="5">
    <location>
        <begin position="42"/>
        <end position="130"/>
    </location>
</feature>
<evidence type="ECO:0000256" key="5">
    <source>
        <dbReference type="SAM" id="MobiDB-lite"/>
    </source>
</evidence>
<dbReference type="NCBIfam" id="TIGR01167">
    <property type="entry name" value="LPXTG_anchor"/>
    <property type="match status" value="1"/>
</dbReference>
<evidence type="ECO:0000256" key="2">
    <source>
        <dbReference type="ARBA" id="ARBA00022525"/>
    </source>
</evidence>
<evidence type="ECO:0000256" key="3">
    <source>
        <dbReference type="ARBA" id="ARBA00022729"/>
    </source>
</evidence>
<comment type="caution">
    <text evidence="8">The sequence shown here is derived from an EMBL/GenBank/DDBJ whole genome shotgun (WGS) entry which is preliminary data.</text>
</comment>
<evidence type="ECO:0000313" key="8">
    <source>
        <dbReference type="EMBL" id="KGM37320.1"/>
    </source>
</evidence>
<keyword evidence="6" id="KW-1133">Transmembrane helix</keyword>
<accession>A0A0A0DGZ7</accession>
<feature type="compositionally biased region" description="Low complexity" evidence="5">
    <location>
        <begin position="77"/>
        <end position="95"/>
    </location>
</feature>
<feature type="transmembrane region" description="Helical" evidence="6">
    <location>
        <begin position="671"/>
        <end position="690"/>
    </location>
</feature>
<keyword evidence="1" id="KW-0134">Cell wall</keyword>
<protein>
    <recommendedName>
        <fullName evidence="7">Gram-positive cocci surface proteins LPxTG domain-containing protein</fullName>
    </recommendedName>
</protein>
<dbReference type="STRING" id="176090.SSIN_0883"/>
<feature type="region of interest" description="Disordered" evidence="5">
    <location>
        <begin position="445"/>
        <end position="465"/>
    </location>
</feature>
<dbReference type="PATRIC" id="fig|176090.4.peg.874"/>
<sequence>MSRKKRFKHAAKKEAKLEKLALAGLATVTVGMVGTSLVHADDAVPAPSAELVDGPKADADEVPAENPTSPASADSKTPASEPADAASPATSSSETNQPMEPVSDPSQPATPEKSGEQTPINEKEDKVSTKNENDYFTISVKHVEILADGQKKEIAPATSASVPTSSEDNLVTIRAVYVSGYLPKETYRIFKYRELKTFGSTYYVEYEKDPDYNKPITVKEINRIELDDGTYKIIDEHVVTVNPGGFGLFNIPDLTAQKLIIPADGVFEYGPHFVSYETLKFYRIQESVNTYVYRDSVTALPTKTLHDSSGLVTAEVYAPSAIAVKTISVSKLVEPKDVDKVFVASATQKAEVYQVEMLKPDGTLYNFHGVKSDGTPYAYSGWKIFTIKTDKNRQIDEVLYFPFQSDKAERLPFKVDDMGNLTFTVPGGVRSVSPENYVVVYRLNTPSEPSKPVNPETPAQSTETLTNSDKNVSVTLTGADVAAVDKIVADKVSDKDVLAKLPAEMPAKDVELYDVKTQKADGSFVQITGEATVTLPVDASRKVVKVIYFLPETGAVEELPFELSADGKSVRFKVTHFSNYGVVYQAKSSEHPVTPANPEQPVTPPKPTDSTQPTKPSDKSITTIDNKLTISPIETADNKATIKPVVNSVRAHRNAPVSPAKGLPETGEKNVAVLTLAGVAAAISGFVGLLKKRKN</sequence>
<proteinExistence type="predicted"/>
<keyword evidence="6" id="KW-0472">Membrane</keyword>
<keyword evidence="2" id="KW-0964">Secreted</keyword>
<feature type="compositionally biased region" description="Polar residues" evidence="5">
    <location>
        <begin position="66"/>
        <end position="75"/>
    </location>
</feature>
<dbReference type="Pfam" id="PF00746">
    <property type="entry name" value="Gram_pos_anchor"/>
    <property type="match status" value="1"/>
</dbReference>
<keyword evidence="3" id="KW-0732">Signal</keyword>
<name>A0A0A0DGZ7_9STRE</name>
<evidence type="ECO:0000313" key="9">
    <source>
        <dbReference type="Proteomes" id="UP000030019"/>
    </source>
</evidence>
<organism evidence="8 9">
    <name type="scientific">Streptococcus sinensis</name>
    <dbReference type="NCBI Taxonomy" id="176090"/>
    <lineage>
        <taxon>Bacteria</taxon>
        <taxon>Bacillati</taxon>
        <taxon>Bacillota</taxon>
        <taxon>Bacilli</taxon>
        <taxon>Lactobacillales</taxon>
        <taxon>Streptococcaceae</taxon>
        <taxon>Streptococcus</taxon>
    </lineage>
</organism>